<gene>
    <name evidence="1" type="ORF">MILVUS5_LOCUS27694</name>
</gene>
<proteinExistence type="predicted"/>
<organism evidence="1 2">
    <name type="scientific">Trifolium pratense</name>
    <name type="common">Red clover</name>
    <dbReference type="NCBI Taxonomy" id="57577"/>
    <lineage>
        <taxon>Eukaryota</taxon>
        <taxon>Viridiplantae</taxon>
        <taxon>Streptophyta</taxon>
        <taxon>Embryophyta</taxon>
        <taxon>Tracheophyta</taxon>
        <taxon>Spermatophyta</taxon>
        <taxon>Magnoliopsida</taxon>
        <taxon>eudicotyledons</taxon>
        <taxon>Gunneridae</taxon>
        <taxon>Pentapetalae</taxon>
        <taxon>rosids</taxon>
        <taxon>fabids</taxon>
        <taxon>Fabales</taxon>
        <taxon>Fabaceae</taxon>
        <taxon>Papilionoideae</taxon>
        <taxon>50 kb inversion clade</taxon>
        <taxon>NPAAA clade</taxon>
        <taxon>Hologalegina</taxon>
        <taxon>IRL clade</taxon>
        <taxon>Trifolieae</taxon>
        <taxon>Trifolium</taxon>
    </lineage>
</organism>
<evidence type="ECO:0000313" key="2">
    <source>
        <dbReference type="Proteomes" id="UP001177021"/>
    </source>
</evidence>
<sequence>MVKALLDKLTALTTKGDDVANNNRNYNNNRNNNNNRNDDNNRNNPSTDDSSSEDEDVVPEKGGEETPTRIKKLPCASLAIHNLMSTYLWRLRLSQMYLCEIRQQPHRH</sequence>
<dbReference type="Proteomes" id="UP001177021">
    <property type="component" value="Unassembled WGS sequence"/>
</dbReference>
<dbReference type="EMBL" id="CASHSV030000409">
    <property type="protein sequence ID" value="CAJ2662075.1"/>
    <property type="molecule type" value="Genomic_DNA"/>
</dbReference>
<comment type="caution">
    <text evidence="1">The sequence shown here is derived from an EMBL/GenBank/DDBJ whole genome shotgun (WGS) entry which is preliminary data.</text>
</comment>
<protein>
    <submittedName>
        <fullName evidence="1">Uncharacterized protein</fullName>
    </submittedName>
</protein>
<keyword evidence="2" id="KW-1185">Reference proteome</keyword>
<accession>A0ACB0KZP7</accession>
<name>A0ACB0KZP7_TRIPR</name>
<reference evidence="1" key="1">
    <citation type="submission" date="2023-10" db="EMBL/GenBank/DDBJ databases">
        <authorList>
            <person name="Rodriguez Cubillos JULIANA M."/>
            <person name="De Vega J."/>
        </authorList>
    </citation>
    <scope>NUCLEOTIDE SEQUENCE</scope>
</reference>
<evidence type="ECO:0000313" key="1">
    <source>
        <dbReference type="EMBL" id="CAJ2662075.1"/>
    </source>
</evidence>